<dbReference type="GO" id="GO:0006508">
    <property type="term" value="P:proteolysis"/>
    <property type="evidence" value="ECO:0007669"/>
    <property type="project" value="InterPro"/>
</dbReference>
<evidence type="ECO:0000313" key="3">
    <source>
        <dbReference type="EMBL" id="EGO24734.1"/>
    </source>
</evidence>
<dbReference type="InterPro" id="IPR034164">
    <property type="entry name" value="Pepsin-like_dom"/>
</dbReference>
<accession>F8NXR2</accession>
<dbReference type="GeneID" id="18811438"/>
<dbReference type="RefSeq" id="XP_007318753.1">
    <property type="nucleotide sequence ID" value="XM_007318691.1"/>
</dbReference>
<dbReference type="KEGG" id="sla:SERLADRAFT_390458"/>
<dbReference type="Proteomes" id="UP000008064">
    <property type="component" value="Unassembled WGS sequence"/>
</dbReference>
<organism>
    <name type="scientific">Serpula lacrymans var. lacrymans (strain S7.9)</name>
    <name type="common">Dry rot fungus</name>
    <dbReference type="NCBI Taxonomy" id="578457"/>
    <lineage>
        <taxon>Eukaryota</taxon>
        <taxon>Fungi</taxon>
        <taxon>Dikarya</taxon>
        <taxon>Basidiomycota</taxon>
        <taxon>Agaricomycotina</taxon>
        <taxon>Agaricomycetes</taxon>
        <taxon>Agaricomycetidae</taxon>
        <taxon>Boletales</taxon>
        <taxon>Coniophorineae</taxon>
        <taxon>Serpulaceae</taxon>
        <taxon>Serpula</taxon>
    </lineage>
</organism>
<dbReference type="GO" id="GO:0004190">
    <property type="term" value="F:aspartic-type endopeptidase activity"/>
    <property type="evidence" value="ECO:0007669"/>
    <property type="project" value="InterPro"/>
</dbReference>
<dbReference type="InterPro" id="IPR021109">
    <property type="entry name" value="Peptidase_aspartic_dom_sf"/>
</dbReference>
<dbReference type="PANTHER" id="PTHR47966">
    <property type="entry name" value="BETA-SITE APP-CLEAVING ENZYME, ISOFORM A-RELATED"/>
    <property type="match status" value="1"/>
</dbReference>
<gene>
    <name evidence="3" type="ORF">SERLADRAFT_390458</name>
</gene>
<dbReference type="Gene3D" id="2.40.70.10">
    <property type="entry name" value="Acid Proteases"/>
    <property type="match status" value="1"/>
</dbReference>
<dbReference type="CDD" id="cd05471">
    <property type="entry name" value="pepsin_like"/>
    <property type="match status" value="1"/>
</dbReference>
<evidence type="ECO:0000256" key="1">
    <source>
        <dbReference type="ARBA" id="ARBA00007447"/>
    </source>
</evidence>
<feature type="non-terminal residue" evidence="3">
    <location>
        <position position="152"/>
    </location>
</feature>
<dbReference type="HOGENOM" id="CLU_1726739_0_0_1"/>
<sequence length="152" mass="16262">MSTDCSTQTCTSVPRYPLNYNSPTFASVNNNATLFNLSYSDTTAASGFVARESIYFANVTAHDQAFGVVTNSNVTMDDQISGVLGLGFPRLSEIYYSTSNATPFLSTLAEHGILDYPVFGLSLTRNSSGTLAVGAIDASIVQNVSNIFWSEV</sequence>
<name>F8NXR2_SERL9</name>
<dbReference type="OrthoDB" id="771136at2759"/>
<evidence type="ECO:0000259" key="2">
    <source>
        <dbReference type="PROSITE" id="PS51767"/>
    </source>
</evidence>
<reference evidence="3" key="1">
    <citation type="submission" date="2011-04" db="EMBL/GenBank/DDBJ databases">
        <title>Evolution of plant cell wall degrading machinery underlies the functional diversity of forest fungi.</title>
        <authorList>
            <consortium name="US DOE Joint Genome Institute (JGI-PGF)"/>
            <person name="Eastwood D.C."/>
            <person name="Floudas D."/>
            <person name="Binder M."/>
            <person name="Majcherczyk A."/>
            <person name="Schneider P."/>
            <person name="Aerts A."/>
            <person name="Asiegbu F.O."/>
            <person name="Baker S.E."/>
            <person name="Barry K."/>
            <person name="Bendiksby M."/>
            <person name="Blumentritt M."/>
            <person name="Coutinho P.M."/>
            <person name="Cullen D."/>
            <person name="Cullen D."/>
            <person name="Gathman A."/>
            <person name="Goodell B."/>
            <person name="Henrissat B."/>
            <person name="Ihrmark K."/>
            <person name="Kauserud H."/>
            <person name="Kohler A."/>
            <person name="LaButti K."/>
            <person name="Lapidus A."/>
            <person name="Lavin J.L."/>
            <person name="Lee Y.-H."/>
            <person name="Lindquist E."/>
            <person name="Lilly W."/>
            <person name="Lucas S."/>
            <person name="Morin E."/>
            <person name="Murat C."/>
            <person name="Oguiza J.A."/>
            <person name="Park J."/>
            <person name="Pisabarro A.G."/>
            <person name="Riley R."/>
            <person name="Rosling A."/>
            <person name="Salamov A."/>
            <person name="Schmidt O."/>
            <person name="Schmutz J."/>
            <person name="Skrede I."/>
            <person name="Stenlid J."/>
            <person name="Wiebenga A."/>
            <person name="Xie X."/>
            <person name="Kues U."/>
            <person name="Hibbett D.S."/>
            <person name="Hoffmeister D."/>
            <person name="Hogberg N."/>
            <person name="Martin F."/>
            <person name="Grigoriev I.V."/>
            <person name="Watkinson S.C."/>
        </authorList>
    </citation>
    <scope>NUCLEOTIDE SEQUENCE</scope>
    <source>
        <strain evidence="3">S7.9</strain>
    </source>
</reference>
<dbReference type="PANTHER" id="PTHR47966:SF74">
    <property type="entry name" value="AGR407CP"/>
    <property type="match status" value="1"/>
</dbReference>
<dbReference type="SUPFAM" id="SSF50630">
    <property type="entry name" value="Acid proteases"/>
    <property type="match status" value="1"/>
</dbReference>
<protein>
    <recommendedName>
        <fullName evidence="2">Peptidase A1 domain-containing protein</fullName>
    </recommendedName>
</protein>
<dbReference type="PROSITE" id="PS51767">
    <property type="entry name" value="PEPTIDASE_A1"/>
    <property type="match status" value="1"/>
</dbReference>
<dbReference type="Pfam" id="PF00026">
    <property type="entry name" value="Asp"/>
    <property type="match status" value="1"/>
</dbReference>
<dbReference type="EMBL" id="GL945434">
    <property type="protein sequence ID" value="EGO24734.1"/>
    <property type="molecule type" value="Genomic_DNA"/>
</dbReference>
<dbReference type="AlphaFoldDB" id="F8NXR2"/>
<dbReference type="InterPro" id="IPR033121">
    <property type="entry name" value="PEPTIDASE_A1"/>
</dbReference>
<proteinExistence type="inferred from homology"/>
<dbReference type="InterPro" id="IPR001461">
    <property type="entry name" value="Aspartic_peptidase_A1"/>
</dbReference>
<comment type="similarity">
    <text evidence="1">Belongs to the peptidase A1 family.</text>
</comment>
<feature type="domain" description="Peptidase A1" evidence="2">
    <location>
        <begin position="1"/>
        <end position="152"/>
    </location>
</feature>